<dbReference type="SUPFAM" id="SSF110921">
    <property type="entry name" value="2-isopropylmalate synthase LeuA, allosteric (dimerisation) domain"/>
    <property type="match status" value="1"/>
</dbReference>
<dbReference type="InterPro" id="IPR036230">
    <property type="entry name" value="LeuA_allosteric_dom_sf"/>
</dbReference>
<dbReference type="PANTHER" id="PTHR10277:SF9">
    <property type="entry name" value="2-ISOPROPYLMALATE SYNTHASE 1, CHLOROPLASTIC-RELATED"/>
    <property type="match status" value="1"/>
</dbReference>
<dbReference type="GO" id="GO:0004410">
    <property type="term" value="F:homocitrate synthase activity"/>
    <property type="evidence" value="ECO:0007669"/>
    <property type="project" value="UniProtKB-EC"/>
</dbReference>
<evidence type="ECO:0000259" key="15">
    <source>
        <dbReference type="PROSITE" id="PS50991"/>
    </source>
</evidence>
<feature type="binding site" evidence="13">
    <location>
        <position position="244"/>
    </location>
    <ligand>
        <name>Mn(2+)</name>
        <dbReference type="ChEBI" id="CHEBI:29035"/>
    </ligand>
</feature>
<keyword evidence="5 13" id="KW-0432">Leucine biosynthesis</keyword>
<keyword evidence="6 13" id="KW-0963">Cytoplasm</keyword>
<evidence type="ECO:0000256" key="11">
    <source>
        <dbReference type="ARBA" id="ARBA00023304"/>
    </source>
</evidence>
<dbReference type="RefSeq" id="WP_194030526.1">
    <property type="nucleotide sequence ID" value="NZ_JADEWZ010000025.1"/>
</dbReference>
<evidence type="ECO:0000256" key="12">
    <source>
        <dbReference type="ARBA" id="ARBA00048019"/>
    </source>
</evidence>
<comment type="similarity">
    <text evidence="3 13">Belongs to the alpha-IPM synthase/homocitrate synthase family. LeuA type 1 subfamily.</text>
</comment>
<keyword evidence="16" id="KW-0012">Acyltransferase</keyword>
<dbReference type="AlphaFoldDB" id="A0A8J7DY08"/>
<evidence type="ECO:0000256" key="7">
    <source>
        <dbReference type="ARBA" id="ARBA00022605"/>
    </source>
</evidence>
<dbReference type="Gene3D" id="3.20.20.70">
    <property type="entry name" value="Aldolase class I"/>
    <property type="match status" value="1"/>
</dbReference>
<dbReference type="GO" id="GO:0005737">
    <property type="term" value="C:cytoplasm"/>
    <property type="evidence" value="ECO:0007669"/>
    <property type="project" value="UniProtKB-UniRule"/>
</dbReference>
<comment type="catalytic activity">
    <reaction evidence="13">
        <text>3-methyl-2-oxobutanoate + acetyl-CoA + H2O = (2S)-2-isopropylmalate + CoA + H(+)</text>
        <dbReference type="Rhea" id="RHEA:21524"/>
        <dbReference type="ChEBI" id="CHEBI:1178"/>
        <dbReference type="ChEBI" id="CHEBI:11851"/>
        <dbReference type="ChEBI" id="CHEBI:15377"/>
        <dbReference type="ChEBI" id="CHEBI:15378"/>
        <dbReference type="ChEBI" id="CHEBI:57287"/>
        <dbReference type="ChEBI" id="CHEBI:57288"/>
        <dbReference type="EC" id="2.3.3.13"/>
    </reaction>
</comment>
<dbReference type="InterPro" id="IPR050073">
    <property type="entry name" value="2-IPM_HCS-like"/>
</dbReference>
<dbReference type="SUPFAM" id="SSF51569">
    <property type="entry name" value="Aldolase"/>
    <property type="match status" value="1"/>
</dbReference>
<dbReference type="FunFam" id="3.30.160.270:FF:000001">
    <property type="entry name" value="2-isopropylmalate synthase"/>
    <property type="match status" value="1"/>
</dbReference>
<evidence type="ECO:0000256" key="13">
    <source>
        <dbReference type="HAMAP-Rule" id="MF_01025"/>
    </source>
</evidence>
<comment type="caution">
    <text evidence="16">The sequence shown here is derived from an EMBL/GenBank/DDBJ whole genome shotgun (WGS) entry which is preliminary data.</text>
</comment>
<keyword evidence="7 13" id="KW-0028">Amino-acid biosynthesis</keyword>
<dbReference type="Gene3D" id="3.30.160.270">
    <property type="match status" value="1"/>
</dbReference>
<dbReference type="FunFam" id="3.20.20.70:FF:000010">
    <property type="entry name" value="2-isopropylmalate synthase"/>
    <property type="match status" value="1"/>
</dbReference>
<dbReference type="EC" id="2.3.3.13" evidence="13 14"/>
<dbReference type="GO" id="GO:0003852">
    <property type="term" value="F:2-isopropylmalate synthase activity"/>
    <property type="evidence" value="ECO:0007669"/>
    <property type="project" value="UniProtKB-UniRule"/>
</dbReference>
<dbReference type="FunFam" id="1.10.238.260:FF:000001">
    <property type="entry name" value="2-isopropylmalate synthase"/>
    <property type="match status" value="1"/>
</dbReference>
<evidence type="ECO:0000256" key="14">
    <source>
        <dbReference type="NCBIfam" id="TIGR00973"/>
    </source>
</evidence>
<evidence type="ECO:0000256" key="9">
    <source>
        <dbReference type="ARBA" id="ARBA00022723"/>
    </source>
</evidence>
<dbReference type="GO" id="GO:0003985">
    <property type="term" value="F:acetyl-CoA C-acetyltransferase activity"/>
    <property type="evidence" value="ECO:0007669"/>
    <property type="project" value="UniProtKB-UniRule"/>
</dbReference>
<evidence type="ECO:0000256" key="6">
    <source>
        <dbReference type="ARBA" id="ARBA00022490"/>
    </source>
</evidence>
<name>A0A8J7DY08_9CYAN</name>
<keyword evidence="8 13" id="KW-0808">Transferase</keyword>
<dbReference type="EMBL" id="JADEWZ010000025">
    <property type="protein sequence ID" value="MBE9117436.1"/>
    <property type="molecule type" value="Genomic_DNA"/>
</dbReference>
<comment type="function">
    <text evidence="1">This protein is a Fe-Mo-cofactor biosynthetic component.</text>
</comment>
<keyword evidence="9 13" id="KW-0479">Metal-binding</keyword>
<dbReference type="InterPro" id="IPR000891">
    <property type="entry name" value="PYR_CT"/>
</dbReference>
<evidence type="ECO:0000313" key="17">
    <source>
        <dbReference type="Proteomes" id="UP000654482"/>
    </source>
</evidence>
<gene>
    <name evidence="13" type="primary">leuA</name>
    <name evidence="16" type="ORF">IQ249_16165</name>
</gene>
<dbReference type="PROSITE" id="PS00816">
    <property type="entry name" value="AIPM_HOMOCIT_SYNTH_2"/>
    <property type="match status" value="1"/>
</dbReference>
<dbReference type="UniPathway" id="UPA00048">
    <property type="reaction ID" value="UER00070"/>
</dbReference>
<dbReference type="Pfam" id="PF08502">
    <property type="entry name" value="LeuA_dimer"/>
    <property type="match status" value="1"/>
</dbReference>
<feature type="binding site" evidence="13">
    <location>
        <position position="208"/>
    </location>
    <ligand>
        <name>Mn(2+)</name>
        <dbReference type="ChEBI" id="CHEBI:29035"/>
    </ligand>
</feature>
<dbReference type="PANTHER" id="PTHR10277">
    <property type="entry name" value="HOMOCITRATE SYNTHASE-RELATED"/>
    <property type="match status" value="1"/>
</dbReference>
<dbReference type="GO" id="GO:0009098">
    <property type="term" value="P:L-leucine biosynthetic process"/>
    <property type="evidence" value="ECO:0007669"/>
    <property type="project" value="UniProtKB-UniRule"/>
</dbReference>
<comment type="function">
    <text evidence="13">Catalyzes the condensation of the acetyl group of acetyl-CoA with 3-methyl-2-oxobutanoate (2-ketoisovalerate) to form 3-carboxy-3-hydroxy-4-methylpentanoate (2-isopropylmalate).</text>
</comment>
<dbReference type="PROSITE" id="PS00815">
    <property type="entry name" value="AIPM_HOMOCIT_SYNTH_1"/>
    <property type="match status" value="1"/>
</dbReference>
<feature type="domain" description="Pyruvate carboxyltransferase" evidence="15">
    <location>
        <begin position="8"/>
        <end position="284"/>
    </location>
</feature>
<keyword evidence="10 13" id="KW-0464">Manganese</keyword>
<evidence type="ECO:0000256" key="4">
    <source>
        <dbReference type="ARBA" id="ARBA00018198"/>
    </source>
</evidence>
<keyword evidence="17" id="KW-1185">Reference proteome</keyword>
<evidence type="ECO:0000256" key="8">
    <source>
        <dbReference type="ARBA" id="ARBA00022679"/>
    </source>
</evidence>
<dbReference type="GO" id="GO:0030145">
    <property type="term" value="F:manganese ion binding"/>
    <property type="evidence" value="ECO:0007669"/>
    <property type="project" value="UniProtKB-UniRule"/>
</dbReference>
<evidence type="ECO:0000256" key="1">
    <source>
        <dbReference type="ARBA" id="ARBA00003050"/>
    </source>
</evidence>
<comment type="catalytic activity">
    <reaction evidence="12">
        <text>acetyl-CoA + 2-oxoglutarate + H2O = (2R)-homocitrate + CoA + H(+)</text>
        <dbReference type="Rhea" id="RHEA:12929"/>
        <dbReference type="ChEBI" id="CHEBI:15377"/>
        <dbReference type="ChEBI" id="CHEBI:15378"/>
        <dbReference type="ChEBI" id="CHEBI:16810"/>
        <dbReference type="ChEBI" id="CHEBI:57287"/>
        <dbReference type="ChEBI" id="CHEBI:57288"/>
        <dbReference type="ChEBI" id="CHEBI:58884"/>
        <dbReference type="EC" id="2.3.3.14"/>
    </reaction>
</comment>
<comment type="pathway">
    <text evidence="2 13">Amino-acid biosynthesis; L-leucine biosynthesis; L-leucine from 3-methyl-2-oxobutanoate: step 1/4.</text>
</comment>
<feature type="binding site" evidence="13">
    <location>
        <position position="17"/>
    </location>
    <ligand>
        <name>Mn(2+)</name>
        <dbReference type="ChEBI" id="CHEBI:29035"/>
    </ligand>
</feature>
<dbReference type="PROSITE" id="PS50991">
    <property type="entry name" value="PYR_CT"/>
    <property type="match status" value="1"/>
</dbReference>
<dbReference type="Gene3D" id="1.10.238.260">
    <property type="match status" value="1"/>
</dbReference>
<dbReference type="NCBIfam" id="TIGR00973">
    <property type="entry name" value="leuA_bact"/>
    <property type="match status" value="1"/>
</dbReference>
<dbReference type="Proteomes" id="UP000654482">
    <property type="component" value="Unassembled WGS sequence"/>
</dbReference>
<evidence type="ECO:0000256" key="10">
    <source>
        <dbReference type="ARBA" id="ARBA00023211"/>
    </source>
</evidence>
<comment type="subunit">
    <text evidence="13">Homodimer.</text>
</comment>
<evidence type="ECO:0000256" key="5">
    <source>
        <dbReference type="ARBA" id="ARBA00022430"/>
    </source>
</evidence>
<dbReference type="Pfam" id="PF00682">
    <property type="entry name" value="HMGL-like"/>
    <property type="match status" value="1"/>
</dbReference>
<evidence type="ECO:0000256" key="2">
    <source>
        <dbReference type="ARBA" id="ARBA00004689"/>
    </source>
</evidence>
<dbReference type="SMART" id="SM00917">
    <property type="entry name" value="LeuA_dimer"/>
    <property type="match status" value="1"/>
</dbReference>
<comment type="cofactor">
    <cofactor evidence="13">
        <name>Mn(2+)</name>
        <dbReference type="ChEBI" id="CHEBI:29035"/>
    </cofactor>
</comment>
<dbReference type="InterPro" id="IPR054691">
    <property type="entry name" value="LeuA/HCS_post-cat"/>
</dbReference>
<accession>A0A8J7DY08</accession>
<protein>
    <recommendedName>
        <fullName evidence="4 13">2-isopropylmalate synthase</fullName>
        <ecNumber evidence="13 14">2.3.3.13</ecNumber>
    </recommendedName>
    <alternativeName>
        <fullName evidence="13">Alpha-IPM synthase</fullName>
    </alternativeName>
    <alternativeName>
        <fullName evidence="13">Alpha-isopropylmalate synthase</fullName>
    </alternativeName>
</protein>
<sequence length="535" mass="58175">MNTQSDRIIIFDTTLRDGEQSPGATLNVDEKLLIARGLARLGVDIIEAGFPYASPGDFQAVQKIAEVVGTEDGPTICGLARATQADIKRAGEALKPAAKGRIHTFIATSDIHLKYKLKKSREEVLAIAPEMVAYAKTFTNDVEFSPEDAGRSDPEFLYEVLERAIAAGATTVNIPDTVGYLTPSEFGGLIRGIKENVPNIDQAIISVHGHNDLGLAVANFLEAVKNGARQLECTINGIGERAGNAALEELVMALYVRRQYFNPFLGRPPESEAPLTNIDTQQIYKTSRLVSNLTGMTVQPNKAIVGANAFAHESGIHQDGILKNKLTYEIMDAESIGLTNNQIILGKHSGRHAFGNRLRELGYELSDTELNKAFLSFKDVADKKKEITDWDLEAIVNDETQQPPELFRLEYIQVSCGDRALPTATVTIRTPNGKELTDAAIGTGPVDAVYKAINRVVNVPNQLIEFAVKSVTEGIDAMGEVTIRLRYAGRTYSGHAADTDIIVASARAYVSALNRLYGSLQQQNSQDHLAEIATP</sequence>
<organism evidence="16 17">
    <name type="scientific">Lusitaniella coriacea LEGE 07157</name>
    <dbReference type="NCBI Taxonomy" id="945747"/>
    <lineage>
        <taxon>Bacteria</taxon>
        <taxon>Bacillati</taxon>
        <taxon>Cyanobacteriota</taxon>
        <taxon>Cyanophyceae</taxon>
        <taxon>Spirulinales</taxon>
        <taxon>Lusitaniellaceae</taxon>
        <taxon>Lusitaniella</taxon>
    </lineage>
</organism>
<keyword evidence="11 13" id="KW-0100">Branched-chain amino acid biosynthesis</keyword>
<proteinExistence type="inferred from homology"/>
<dbReference type="HAMAP" id="MF_01025">
    <property type="entry name" value="LeuA_type1"/>
    <property type="match status" value="1"/>
</dbReference>
<dbReference type="InterPro" id="IPR013709">
    <property type="entry name" value="2-isopropylmalate_synth_dimer"/>
</dbReference>
<dbReference type="InterPro" id="IPR005671">
    <property type="entry name" value="LeuA_bact_synth"/>
</dbReference>
<feature type="region of interest" description="Regulatory domain" evidence="13">
    <location>
        <begin position="408"/>
        <end position="535"/>
    </location>
</feature>
<dbReference type="NCBIfam" id="NF002086">
    <property type="entry name" value="PRK00915.1-3"/>
    <property type="match status" value="1"/>
</dbReference>
<feature type="binding site" evidence="13">
    <location>
        <position position="210"/>
    </location>
    <ligand>
        <name>Mn(2+)</name>
        <dbReference type="ChEBI" id="CHEBI:29035"/>
    </ligand>
</feature>
<dbReference type="Pfam" id="PF22617">
    <property type="entry name" value="HCS_D2"/>
    <property type="match status" value="1"/>
</dbReference>
<dbReference type="InterPro" id="IPR013785">
    <property type="entry name" value="Aldolase_TIM"/>
</dbReference>
<evidence type="ECO:0000256" key="3">
    <source>
        <dbReference type="ARBA" id="ARBA00009396"/>
    </source>
</evidence>
<dbReference type="InterPro" id="IPR002034">
    <property type="entry name" value="AIPM/Hcit_synth_CS"/>
</dbReference>
<evidence type="ECO:0000313" key="16">
    <source>
        <dbReference type="EMBL" id="MBE9117436.1"/>
    </source>
</evidence>
<reference evidence="16" key="1">
    <citation type="submission" date="2020-10" db="EMBL/GenBank/DDBJ databases">
        <authorList>
            <person name="Castelo-Branco R."/>
            <person name="Eusebio N."/>
            <person name="Adriana R."/>
            <person name="Vieira A."/>
            <person name="Brugerolle De Fraissinette N."/>
            <person name="Rezende De Castro R."/>
            <person name="Schneider M.P."/>
            <person name="Vasconcelos V."/>
            <person name="Leao P.N."/>
        </authorList>
    </citation>
    <scope>NUCLEOTIDE SEQUENCE</scope>
    <source>
        <strain evidence="16">LEGE 07157</strain>
    </source>
</reference>
<dbReference type="CDD" id="cd07940">
    <property type="entry name" value="DRE_TIM_IPMS"/>
    <property type="match status" value="1"/>
</dbReference>